<accession>A0ABY7UK77</accession>
<dbReference type="Proteomes" id="UP001218071">
    <property type="component" value="Chromosome"/>
</dbReference>
<keyword evidence="2" id="KW-1185">Reference proteome</keyword>
<dbReference type="EMBL" id="CP063194">
    <property type="protein sequence ID" value="WCZ38551.1"/>
    <property type="molecule type" value="Genomic_DNA"/>
</dbReference>
<evidence type="ECO:0000313" key="2">
    <source>
        <dbReference type="Proteomes" id="UP001218071"/>
    </source>
</evidence>
<protein>
    <submittedName>
        <fullName evidence="1">Uncharacterized protein</fullName>
    </submittedName>
</protein>
<evidence type="ECO:0000313" key="1">
    <source>
        <dbReference type="EMBL" id="WCZ38551.1"/>
    </source>
</evidence>
<sequence length="94" mass="10048">MPNKTTIDRVDVLPPIDDNGGWSHKGCAWDNAPCGEAATYYVSYTCPEHGRAHAGETRLFCPRHYAISLLHAVEVAAPLAGCGFDDVVLGHGAL</sequence>
<proteinExistence type="predicted"/>
<gene>
    <name evidence="1" type="ORF">CJEDD_04690</name>
</gene>
<name>A0ABY7UK77_9CORY</name>
<dbReference type="RefSeq" id="WP_042406542.1">
    <property type="nucleotide sequence ID" value="NZ_CBYN010000038.1"/>
</dbReference>
<reference evidence="1 2" key="1">
    <citation type="submission" date="2020-10" db="EMBL/GenBank/DDBJ databases">
        <title>Complete genome sequence of Corynebacterium jeddahense DSM 45997, type strain of Corynebacterium jeddahense.</title>
        <authorList>
            <person name="Busche T."/>
            <person name="Kalinowski J."/>
            <person name="Ruckert C."/>
        </authorList>
    </citation>
    <scope>NUCLEOTIDE SEQUENCE [LARGE SCALE GENOMIC DNA]</scope>
    <source>
        <strain evidence="1 2">DSM 45997</strain>
    </source>
</reference>
<organism evidence="1 2">
    <name type="scientific">Corynebacterium jeddahense</name>
    <dbReference type="NCBI Taxonomy" id="1414719"/>
    <lineage>
        <taxon>Bacteria</taxon>
        <taxon>Bacillati</taxon>
        <taxon>Actinomycetota</taxon>
        <taxon>Actinomycetes</taxon>
        <taxon>Mycobacteriales</taxon>
        <taxon>Corynebacteriaceae</taxon>
        <taxon>Corynebacterium</taxon>
    </lineage>
</organism>